<gene>
    <name evidence="2" type="ORF">AYO21_09730</name>
</gene>
<name>A0A177EVN9_9EURO</name>
<accession>A0A177EVN9</accession>
<evidence type="ECO:0000313" key="3">
    <source>
        <dbReference type="Proteomes" id="UP000077002"/>
    </source>
</evidence>
<reference evidence="2 3" key="1">
    <citation type="submission" date="2016-03" db="EMBL/GenBank/DDBJ databases">
        <title>Draft genome sequence of the Fonsecaea monophora CBS 269.37.</title>
        <authorList>
            <person name="Bombassaro A."/>
            <person name="Vinicius W.A."/>
            <person name="De Hoog S."/>
            <person name="Sun J."/>
            <person name="Souza E.M."/>
            <person name="Raittz R.T."/>
            <person name="Costa F."/>
            <person name="Leao A.C."/>
            <person name="Tadra-Sfeir M.Z."/>
            <person name="Baura V."/>
            <person name="Balsanelli E."/>
            <person name="Pedrosa F.O."/>
            <person name="Moreno L.F."/>
            <person name="Steffens M.B."/>
            <person name="Xi L."/>
            <person name="Bocca A.L."/>
            <person name="Felipe M.S."/>
            <person name="Teixeira M."/>
            <person name="Telles Filho F.Q."/>
            <person name="Azevedo C.M."/>
            <person name="Gomes R."/>
            <person name="Vicente V.A."/>
        </authorList>
    </citation>
    <scope>NUCLEOTIDE SEQUENCE [LARGE SCALE GENOMIC DNA]</scope>
    <source>
        <strain evidence="2 3">CBS 269.37</strain>
    </source>
</reference>
<sequence>MTTDLDEFQYPASFAKLQACDAGTMATKLKNCFAFVTDNSWCNGAYWIHGWTKDFTCPDSSYLTLALTGQGGSPWETKSTPRPALGGREQPQHNIQPNKLLARSRISPAVVIRHRIWSPQLLLGAARRLDYNLAGVIADAHTSSAFTNRTILEATQFTFVESVRSTYIYYHVARSD</sequence>
<evidence type="ECO:0000256" key="1">
    <source>
        <dbReference type="SAM" id="MobiDB-lite"/>
    </source>
</evidence>
<keyword evidence="3" id="KW-1185">Reference proteome</keyword>
<evidence type="ECO:0000313" key="2">
    <source>
        <dbReference type="EMBL" id="OAG36103.1"/>
    </source>
</evidence>
<feature type="region of interest" description="Disordered" evidence="1">
    <location>
        <begin position="70"/>
        <end position="92"/>
    </location>
</feature>
<dbReference type="Proteomes" id="UP000077002">
    <property type="component" value="Unassembled WGS sequence"/>
</dbReference>
<dbReference type="RefSeq" id="XP_022508055.1">
    <property type="nucleotide sequence ID" value="XM_022659659.1"/>
</dbReference>
<organism evidence="2 3">
    <name type="scientific">Fonsecaea monophora</name>
    <dbReference type="NCBI Taxonomy" id="254056"/>
    <lineage>
        <taxon>Eukaryota</taxon>
        <taxon>Fungi</taxon>
        <taxon>Dikarya</taxon>
        <taxon>Ascomycota</taxon>
        <taxon>Pezizomycotina</taxon>
        <taxon>Eurotiomycetes</taxon>
        <taxon>Chaetothyriomycetidae</taxon>
        <taxon>Chaetothyriales</taxon>
        <taxon>Herpotrichiellaceae</taxon>
        <taxon>Fonsecaea</taxon>
    </lineage>
</organism>
<comment type="caution">
    <text evidence="2">The sequence shown here is derived from an EMBL/GenBank/DDBJ whole genome shotgun (WGS) entry which is preliminary data.</text>
</comment>
<dbReference type="GeneID" id="34604859"/>
<dbReference type="AlphaFoldDB" id="A0A177EVN9"/>
<proteinExistence type="predicted"/>
<protein>
    <submittedName>
        <fullName evidence="2">Uncharacterized protein</fullName>
    </submittedName>
</protein>
<dbReference type="EMBL" id="LVKK01000100">
    <property type="protein sequence ID" value="OAG36103.1"/>
    <property type="molecule type" value="Genomic_DNA"/>
</dbReference>